<dbReference type="InterPro" id="IPR025870">
    <property type="entry name" value="Glyoxalase-like_dom"/>
</dbReference>
<evidence type="ECO:0000259" key="1">
    <source>
        <dbReference type="Pfam" id="PF13468"/>
    </source>
</evidence>
<dbReference type="Pfam" id="PF13468">
    <property type="entry name" value="Glyoxalase_3"/>
    <property type="match status" value="1"/>
</dbReference>
<dbReference type="AlphaFoldDB" id="A0A285VWI7"/>
<evidence type="ECO:0000313" key="3">
    <source>
        <dbReference type="Proteomes" id="UP000219688"/>
    </source>
</evidence>
<dbReference type="Proteomes" id="UP000219688">
    <property type="component" value="Unassembled WGS sequence"/>
</dbReference>
<accession>A0A285VWI7</accession>
<proteinExistence type="predicted"/>
<organism evidence="2 3">
    <name type="scientific">Ornithinimicrobium cerasi</name>
    <dbReference type="NCBI Taxonomy" id="2248773"/>
    <lineage>
        <taxon>Bacteria</taxon>
        <taxon>Bacillati</taxon>
        <taxon>Actinomycetota</taxon>
        <taxon>Actinomycetes</taxon>
        <taxon>Micrococcales</taxon>
        <taxon>Ornithinimicrobiaceae</taxon>
        <taxon>Ornithinimicrobium</taxon>
    </lineage>
</organism>
<feature type="domain" description="Glyoxalase-like" evidence="1">
    <location>
        <begin position="6"/>
        <end position="169"/>
    </location>
</feature>
<protein>
    <submittedName>
        <fullName evidence="2">Glyoxalase-like domain-containing protein</fullName>
    </submittedName>
</protein>
<dbReference type="RefSeq" id="WP_425320314.1">
    <property type="nucleotide sequence ID" value="NZ_OBQK01000037.1"/>
</dbReference>
<reference evidence="3" key="1">
    <citation type="submission" date="2017-08" db="EMBL/GenBank/DDBJ databases">
        <authorList>
            <person name="Varghese N."/>
            <person name="Submissions S."/>
        </authorList>
    </citation>
    <scope>NUCLEOTIDE SEQUENCE [LARGE SCALE GENOMIC DNA]</scope>
    <source>
        <strain evidence="3">USBA17B2</strain>
    </source>
</reference>
<sequence>MTAMRIDHVSYAAGPEGLRATAGRLGEQLDVTPLDGGVHPRFGTRNVILPLAEGRYVEVVECLDHPASDKAPFGQAVRAASARGGGWMAWVVAVDDLAPVEQRLGREAAPGNRHTPEGVELRWRQIGVLDVIRHPNLPFFVKWESPAEQHPSRLAQCGTRLVGLTLGGDVPVVREWLGIAEAPEGAFESDVEFGFVEDEDARLHDVTFETSNGTVTL</sequence>
<dbReference type="InterPro" id="IPR029068">
    <property type="entry name" value="Glyas_Bleomycin-R_OHBP_Dase"/>
</dbReference>
<gene>
    <name evidence="2" type="ORF">SAMN05421879_1372</name>
</gene>
<evidence type="ECO:0000313" key="2">
    <source>
        <dbReference type="EMBL" id="SOC58419.1"/>
    </source>
</evidence>
<dbReference type="EMBL" id="OBQK01000037">
    <property type="protein sequence ID" value="SOC58419.1"/>
    <property type="molecule type" value="Genomic_DNA"/>
</dbReference>
<keyword evidence="3" id="KW-1185">Reference proteome</keyword>
<name>A0A285VWI7_9MICO</name>
<dbReference type="Gene3D" id="3.10.180.10">
    <property type="entry name" value="2,3-Dihydroxybiphenyl 1,2-Dioxygenase, domain 1"/>
    <property type="match status" value="1"/>
</dbReference>